<evidence type="ECO:0000259" key="2">
    <source>
        <dbReference type="Pfam" id="PF00144"/>
    </source>
</evidence>
<sequence length="377" mass="38867">MTHEETTPASRGTASEAFAALRAEFDAVLAADPEHAAQLAVYRDGRLEVDLWGGPAFDGSTLTGVLSSSKGAAFLVVALLVSRGELDVAREVRHYWPEFAAHGKGAITVHQLLNHQAGAIGVAGGFTPEELADDAAIAERLAGHPPYWHPGAAFGYHAVTVGALAGELVRRVSGLTLREAYERWMSGPLDVDFHLGLPEAEEPRLRSILPPRPAPPDPDALPEAPDSLGGIAGNRHHGAAPTVLHELPNSRLMRAGGQSSVAGVASARGLARLYAAAISGVDGGAPLLDPDTVRLAGSPHTTGHDLVLGMRRAHGLGFLLPGGHLPAGTFGHDGAGGSVAFAAPSAGIAFGYTRRRFAGGAAPEADRLAAAALRAAR</sequence>
<dbReference type="AlphaFoldDB" id="A0A3M2KYP3"/>
<feature type="compositionally biased region" description="Pro residues" evidence="1">
    <location>
        <begin position="210"/>
        <end position="219"/>
    </location>
</feature>
<keyword evidence="4" id="KW-1185">Reference proteome</keyword>
<evidence type="ECO:0000313" key="3">
    <source>
        <dbReference type="EMBL" id="RMI27438.1"/>
    </source>
</evidence>
<proteinExistence type="predicted"/>
<dbReference type="GO" id="GO:0016787">
    <property type="term" value="F:hydrolase activity"/>
    <property type="evidence" value="ECO:0007669"/>
    <property type="project" value="UniProtKB-KW"/>
</dbReference>
<dbReference type="InterPro" id="IPR001466">
    <property type="entry name" value="Beta-lactam-related"/>
</dbReference>
<dbReference type="Proteomes" id="UP000278673">
    <property type="component" value="Unassembled WGS sequence"/>
</dbReference>
<dbReference type="Gene3D" id="3.40.710.10">
    <property type="entry name" value="DD-peptidase/beta-lactamase superfamily"/>
    <property type="match status" value="1"/>
</dbReference>
<accession>A0A3M2KYP3</accession>
<dbReference type="InterPro" id="IPR012338">
    <property type="entry name" value="Beta-lactam/transpept-like"/>
</dbReference>
<evidence type="ECO:0000256" key="1">
    <source>
        <dbReference type="SAM" id="MobiDB-lite"/>
    </source>
</evidence>
<name>A0A3M2KYP3_9ACTN</name>
<protein>
    <submittedName>
        <fullName evidence="3">Class A beta-lactamase-related serine hydrolase</fullName>
    </submittedName>
</protein>
<organism evidence="3 4">
    <name type="scientific">Streptomyces triticirhizae</name>
    <dbReference type="NCBI Taxonomy" id="2483353"/>
    <lineage>
        <taxon>Bacteria</taxon>
        <taxon>Bacillati</taxon>
        <taxon>Actinomycetota</taxon>
        <taxon>Actinomycetes</taxon>
        <taxon>Kitasatosporales</taxon>
        <taxon>Streptomycetaceae</taxon>
        <taxon>Streptomyces</taxon>
    </lineage>
</organism>
<dbReference type="EMBL" id="RFFJ01000353">
    <property type="protein sequence ID" value="RMI27438.1"/>
    <property type="molecule type" value="Genomic_DNA"/>
</dbReference>
<dbReference type="Pfam" id="PF00144">
    <property type="entry name" value="Beta-lactamase"/>
    <property type="match status" value="1"/>
</dbReference>
<dbReference type="InterPro" id="IPR052907">
    <property type="entry name" value="Beta-lactamase/esterase"/>
</dbReference>
<dbReference type="RefSeq" id="WP_122400045.1">
    <property type="nucleotide sequence ID" value="NZ_RFFJ01000353.1"/>
</dbReference>
<evidence type="ECO:0000313" key="4">
    <source>
        <dbReference type="Proteomes" id="UP000278673"/>
    </source>
</evidence>
<feature type="domain" description="Beta-lactamase-related" evidence="2">
    <location>
        <begin position="26"/>
        <end position="372"/>
    </location>
</feature>
<dbReference type="PANTHER" id="PTHR43319:SF3">
    <property type="entry name" value="BETA-LACTAMASE-RELATED DOMAIN-CONTAINING PROTEIN"/>
    <property type="match status" value="1"/>
</dbReference>
<gene>
    <name evidence="3" type="ORF">EBN88_29520</name>
</gene>
<feature type="region of interest" description="Disordered" evidence="1">
    <location>
        <begin position="208"/>
        <end position="231"/>
    </location>
</feature>
<keyword evidence="3" id="KW-0378">Hydrolase</keyword>
<reference evidence="3 4" key="1">
    <citation type="submission" date="2018-10" db="EMBL/GenBank/DDBJ databases">
        <title>Isolation, diversity and antifungal activity of actinobacteria from wheat.</title>
        <authorList>
            <person name="Han C."/>
        </authorList>
    </citation>
    <scope>NUCLEOTIDE SEQUENCE [LARGE SCALE GENOMIC DNA]</scope>
    <source>
        <strain evidence="3 4">NEAU-YY642</strain>
    </source>
</reference>
<dbReference type="SUPFAM" id="SSF56601">
    <property type="entry name" value="beta-lactamase/transpeptidase-like"/>
    <property type="match status" value="1"/>
</dbReference>
<comment type="caution">
    <text evidence="3">The sequence shown here is derived from an EMBL/GenBank/DDBJ whole genome shotgun (WGS) entry which is preliminary data.</text>
</comment>
<dbReference type="PANTHER" id="PTHR43319">
    <property type="entry name" value="BETA-LACTAMASE-RELATED"/>
    <property type="match status" value="1"/>
</dbReference>